<gene>
    <name evidence="2" type="ORF">AMC99_00005</name>
</gene>
<sequence>MTSICFHGAESTGKTVLIRQLAEEYGCPWVPEYGRTYAEERGTDFSMDDLLAIARGQDEAMQEAAQQAPALLMLDTDPLMTAAWAQMLFGEIPDELLSYPKADHYLLFEPDVPWKGDGTRMFGADDARHRFATIAEDMLVRTKVPFTRVSGGWRDREIQARDAIAARVAGAGEDRVDV</sequence>
<dbReference type="PANTHER" id="PTHR37512">
    <property type="entry name" value="TRIFUNCTIONAL NAD BIOSYNTHESIS/REGULATOR PROTEIN NADR"/>
    <property type="match status" value="1"/>
</dbReference>
<evidence type="ECO:0000259" key="1">
    <source>
        <dbReference type="Pfam" id="PF13521"/>
    </source>
</evidence>
<keyword evidence="2" id="KW-0808">Transferase</keyword>
<dbReference type="EC" id="2.7.1.22" evidence="2"/>
<dbReference type="GO" id="GO:0050262">
    <property type="term" value="F:ribosylnicotinamide kinase activity"/>
    <property type="evidence" value="ECO:0007669"/>
    <property type="project" value="UniProtKB-EC"/>
</dbReference>
<keyword evidence="3" id="KW-1185">Reference proteome</keyword>
<dbReference type="InterPro" id="IPR027417">
    <property type="entry name" value="P-loop_NTPase"/>
</dbReference>
<dbReference type="InterPro" id="IPR038727">
    <property type="entry name" value="NadR/Ttd14_AAA_dom"/>
</dbReference>
<feature type="domain" description="NadR/Ttd14 AAA" evidence="1">
    <location>
        <begin position="4"/>
        <end position="156"/>
    </location>
</feature>
<dbReference type="AlphaFoldDB" id="A0A0M3T9H6"/>
<dbReference type="KEGG" id="aep:AMC99_00005"/>
<accession>A0A0M3T9H6</accession>
<dbReference type="PATRIC" id="fig|361183.4.peg.5"/>
<proteinExistence type="predicted"/>
<dbReference type="SUPFAM" id="SSF52540">
    <property type="entry name" value="P-loop containing nucleoside triphosphate hydrolases"/>
    <property type="match status" value="1"/>
</dbReference>
<protein>
    <submittedName>
        <fullName evidence="2">Ribosylnicotinamide kinase</fullName>
        <ecNumber evidence="2">2.7.1.22</ecNumber>
    </submittedName>
</protein>
<name>A0A0M3T9H6_9SPHN</name>
<dbReference type="OrthoDB" id="3249147at2"/>
<dbReference type="PANTHER" id="PTHR37512:SF1">
    <property type="entry name" value="NADR_TTD14 AAA DOMAIN-CONTAINING PROTEIN"/>
    <property type="match status" value="1"/>
</dbReference>
<keyword evidence="2" id="KW-0418">Kinase</keyword>
<dbReference type="RefSeq" id="WP_061921162.1">
    <property type="nucleotide sequence ID" value="NZ_CP012669.1"/>
</dbReference>
<evidence type="ECO:0000313" key="3">
    <source>
        <dbReference type="Proteomes" id="UP000057938"/>
    </source>
</evidence>
<dbReference type="STRING" id="361183.AMC99_00005"/>
<reference evidence="2 3" key="1">
    <citation type="submission" date="2015-09" db="EMBL/GenBank/DDBJ databases">
        <title>Complete genome sequence of a benzo[a]pyrene-degrading bacterium Altererythrobacter epoxidivorans CGMCC 1.7731T.</title>
        <authorList>
            <person name="Li Z."/>
            <person name="Cheng H."/>
            <person name="Huo Y."/>
            <person name="Xu X."/>
        </authorList>
    </citation>
    <scope>NUCLEOTIDE SEQUENCE [LARGE SCALE GENOMIC DNA]</scope>
    <source>
        <strain evidence="2 3">CGMCC 1.7731</strain>
    </source>
</reference>
<evidence type="ECO:0000313" key="2">
    <source>
        <dbReference type="EMBL" id="ALE15322.1"/>
    </source>
</evidence>
<dbReference type="EMBL" id="CP012669">
    <property type="protein sequence ID" value="ALE15322.1"/>
    <property type="molecule type" value="Genomic_DNA"/>
</dbReference>
<organism evidence="2 3">
    <name type="scientific">Altererythrobacter epoxidivorans</name>
    <dbReference type="NCBI Taxonomy" id="361183"/>
    <lineage>
        <taxon>Bacteria</taxon>
        <taxon>Pseudomonadati</taxon>
        <taxon>Pseudomonadota</taxon>
        <taxon>Alphaproteobacteria</taxon>
        <taxon>Sphingomonadales</taxon>
        <taxon>Erythrobacteraceae</taxon>
        <taxon>Altererythrobacter</taxon>
    </lineage>
</organism>
<dbReference type="Gene3D" id="3.40.50.300">
    <property type="entry name" value="P-loop containing nucleotide triphosphate hydrolases"/>
    <property type="match status" value="1"/>
</dbReference>
<dbReference type="InterPro" id="IPR052735">
    <property type="entry name" value="NAD_biosynth-regulator"/>
</dbReference>
<dbReference type="Proteomes" id="UP000057938">
    <property type="component" value="Chromosome"/>
</dbReference>
<dbReference type="Pfam" id="PF13521">
    <property type="entry name" value="AAA_28"/>
    <property type="match status" value="1"/>
</dbReference>